<proteinExistence type="predicted"/>
<dbReference type="EMBL" id="JARFYM010000003">
    <property type="protein sequence ID" value="MDL2398634.1"/>
    <property type="molecule type" value="Genomic_DNA"/>
</dbReference>
<gene>
    <name evidence="1" type="ORF">PY649_07010</name>
</gene>
<evidence type="ECO:0000313" key="2">
    <source>
        <dbReference type="Proteomes" id="UP001172645"/>
    </source>
</evidence>
<sequence length="111" mass="12245">MQTPYRGQPKIVVALTQNAILHAGVAKPVRLHGGIGKISGLPSLSLQDVAISRSDDKSRSNPLILRLAYSLFLPFWELAAQFLRANYAFLIQTNDSARVTSECYHSFDGMI</sequence>
<evidence type="ECO:0000313" key="1">
    <source>
        <dbReference type="EMBL" id="MDL2398634.1"/>
    </source>
</evidence>
<organism evidence="1 2">
    <name type="scientific">Rhizobium mayense</name>
    <dbReference type="NCBI Taxonomy" id="1312184"/>
    <lineage>
        <taxon>Bacteria</taxon>
        <taxon>Pseudomonadati</taxon>
        <taxon>Pseudomonadota</taxon>
        <taxon>Alphaproteobacteria</taxon>
        <taxon>Hyphomicrobiales</taxon>
        <taxon>Rhizobiaceae</taxon>
        <taxon>Rhizobium/Agrobacterium group</taxon>
        <taxon>Rhizobium</taxon>
    </lineage>
</organism>
<name>A0ABT7JQK8_9HYPH</name>
<dbReference type="Proteomes" id="UP001172645">
    <property type="component" value="Unassembled WGS sequence"/>
</dbReference>
<keyword evidence="2" id="KW-1185">Reference proteome</keyword>
<dbReference type="RefSeq" id="WP_285867494.1">
    <property type="nucleotide sequence ID" value="NZ_JARFYM010000003.1"/>
</dbReference>
<protein>
    <submittedName>
        <fullName evidence="1">Uncharacterized protein</fullName>
    </submittedName>
</protein>
<accession>A0ABT7JQK8</accession>
<comment type="caution">
    <text evidence="1">The sequence shown here is derived from an EMBL/GenBank/DDBJ whole genome shotgun (WGS) entry which is preliminary data.</text>
</comment>
<reference evidence="1" key="1">
    <citation type="submission" date="2023-06" db="EMBL/GenBank/DDBJ databases">
        <title>Phylogenetic Diversity of Rhizobium strains.</title>
        <authorList>
            <person name="Moura F.T."/>
            <person name="Helene L.C.F."/>
            <person name="Hungria M."/>
        </authorList>
    </citation>
    <scope>NUCLEOTIDE SEQUENCE</scope>
    <source>
        <strain evidence="1">CCGE526</strain>
    </source>
</reference>